<evidence type="ECO:0000313" key="2">
    <source>
        <dbReference type="Proteomes" id="UP000033140"/>
    </source>
</evidence>
<dbReference type="AlphaFoldDB" id="A0A0E9NGP1"/>
<comment type="caution">
    <text evidence="1">The sequence shown here is derived from an EMBL/GenBank/DDBJ whole genome shotgun (WGS) entry which is preliminary data.</text>
</comment>
<reference evidence="1 2" key="2">
    <citation type="journal article" date="2014" name="J. Gen. Appl. Microbiol.">
        <title>The early diverging ascomycetous budding yeast Saitoella complicata has three histone deacetylases belonging to the Clr6, Hos2, and Rpd3 lineages.</title>
        <authorList>
            <person name="Nishida H."/>
            <person name="Matsumoto T."/>
            <person name="Kondo S."/>
            <person name="Hamamoto M."/>
            <person name="Yoshikawa H."/>
        </authorList>
    </citation>
    <scope>NUCLEOTIDE SEQUENCE [LARGE SCALE GENOMIC DNA]</scope>
    <source>
        <strain evidence="1 2">NRRL Y-17804</strain>
    </source>
</reference>
<dbReference type="Proteomes" id="UP000033140">
    <property type="component" value="Unassembled WGS sequence"/>
</dbReference>
<dbReference type="EMBL" id="BACD03000019">
    <property type="protein sequence ID" value="GAO49047.1"/>
    <property type="molecule type" value="Genomic_DNA"/>
</dbReference>
<evidence type="ECO:0000313" key="1">
    <source>
        <dbReference type="EMBL" id="GAO49047.1"/>
    </source>
</evidence>
<name>A0A0E9NGP1_SAICN</name>
<protein>
    <submittedName>
        <fullName evidence="1">Uncharacterized protein</fullName>
    </submittedName>
</protein>
<organism evidence="1 2">
    <name type="scientific">Saitoella complicata (strain BCRC 22490 / CBS 7301 / JCM 7358 / NBRC 10748 / NRRL Y-17804)</name>
    <dbReference type="NCBI Taxonomy" id="698492"/>
    <lineage>
        <taxon>Eukaryota</taxon>
        <taxon>Fungi</taxon>
        <taxon>Dikarya</taxon>
        <taxon>Ascomycota</taxon>
        <taxon>Taphrinomycotina</taxon>
        <taxon>Taphrinomycotina incertae sedis</taxon>
        <taxon>Saitoella</taxon>
    </lineage>
</organism>
<keyword evidence="2" id="KW-1185">Reference proteome</keyword>
<reference evidence="1 2" key="1">
    <citation type="journal article" date="2011" name="J. Gen. Appl. Microbiol.">
        <title>Draft genome sequencing of the enigmatic yeast Saitoella complicata.</title>
        <authorList>
            <person name="Nishida H."/>
            <person name="Hamamoto M."/>
            <person name="Sugiyama J."/>
        </authorList>
    </citation>
    <scope>NUCLEOTIDE SEQUENCE [LARGE SCALE GENOMIC DNA]</scope>
    <source>
        <strain evidence="1 2">NRRL Y-17804</strain>
    </source>
</reference>
<sequence length="105" mass="12359">MVVPTLSTFRFKLHIWCWRNTLGFWMGYKNAKSLYILSIWGLMDGWLLHGSLLRTVPEVAIYGFVTSEKDFIGTVSRRVTWTLKEQRLLPEPEEPRQSLEADDQR</sequence>
<reference evidence="1 2" key="3">
    <citation type="journal article" date="2015" name="Genome Announc.">
        <title>Draft Genome Sequence of the Archiascomycetous Yeast Saitoella complicata.</title>
        <authorList>
            <person name="Yamauchi K."/>
            <person name="Kondo S."/>
            <person name="Hamamoto M."/>
            <person name="Takahashi Y."/>
            <person name="Ogura Y."/>
            <person name="Hayashi T."/>
            <person name="Nishida H."/>
        </authorList>
    </citation>
    <scope>NUCLEOTIDE SEQUENCE [LARGE SCALE GENOMIC DNA]</scope>
    <source>
        <strain evidence="1 2">NRRL Y-17804</strain>
    </source>
</reference>
<gene>
    <name evidence="1" type="ORF">G7K_3208-t1</name>
</gene>
<proteinExistence type="predicted"/>
<accession>A0A0E9NGP1</accession>